<dbReference type="RefSeq" id="WP_161025392.1">
    <property type="nucleotide sequence ID" value="NZ_WWCJ01000006.1"/>
</dbReference>
<name>A0A6N9HGH5_9BURK</name>
<organism evidence="3 4">
    <name type="scientific">Pseudoduganella guangdongensis</name>
    <dbReference type="NCBI Taxonomy" id="2692179"/>
    <lineage>
        <taxon>Bacteria</taxon>
        <taxon>Pseudomonadati</taxon>
        <taxon>Pseudomonadota</taxon>
        <taxon>Betaproteobacteria</taxon>
        <taxon>Burkholderiales</taxon>
        <taxon>Oxalobacteraceae</taxon>
        <taxon>Telluria group</taxon>
        <taxon>Pseudoduganella</taxon>
    </lineage>
</organism>
<proteinExistence type="predicted"/>
<feature type="transmembrane region" description="Helical" evidence="1">
    <location>
        <begin position="139"/>
        <end position="156"/>
    </location>
</feature>
<sequence>MKRLHAALPRLSLPRFSLTASAWSVLALALVYMVLRNGGVYPNIMGDEWTYSSAARLESLRDAIIPNYLYYSVYGLTSQCGAGALDCARLLNVLFYLGAAPFLYMLARLVVPRSVACAVALLAVLRPANAYTAFYMPEAMYYCGFWLFTWCCFRFQQRPDWRRLLASATVLALLALVKVHALFLLPPWMVFIAYVAWDGARSAGVPAAGRARHWLAQAALWLAGALALAACVRFALGYLFGGKTGLHLLGVMYSNQAGIPRTLLDMLPDIILSLKGHLAGLLLMFALPLAIVPLTLSRALRGPEHAALRAMAVYTVLSFGALLAVTTVFSAKVAGPGVAIESIARLHMRYYDFLVPLLFLLVAAHAAAWRHEPGRVARLLCALPAGAAALWALLRCLPTFTPNHIDSPELFGMLLNPLHGQLLTALGLACLAVWVVRRRTGARLFIFAYLPLFAILSGSAVNTEVRKQQHADLFIRAGMFARDYLHREETNRLTLIGKSAGELFKTRFMIDNPAVKLLVLPPDSELPLAELGKPGDFVMLIGRYRAPQGLEVLLKRRDFDMLRIPDPEQDGRVQFGRPEYEWGLAHTQGLSGHEPWGRWSEGKEVTLEFQELPSGPFTLQLDAAAFGPNVGKAFTVRLGEQERQLVLPAEHAVLELKFDAAGAARKLVISVPQPSSPREQGMGEDGRMLGIALYSMHVLPAKP</sequence>
<feature type="transmembrane region" description="Helical" evidence="1">
    <location>
        <begin position="443"/>
        <end position="461"/>
    </location>
</feature>
<feature type="domain" description="DUF7024" evidence="2">
    <location>
        <begin position="574"/>
        <end position="699"/>
    </location>
</feature>
<keyword evidence="1" id="KW-1133">Transmembrane helix</keyword>
<feature type="transmembrane region" description="Helical" evidence="1">
    <location>
        <begin position="218"/>
        <end position="240"/>
    </location>
</feature>
<keyword evidence="4" id="KW-1185">Reference proteome</keyword>
<feature type="transmembrane region" description="Helical" evidence="1">
    <location>
        <begin position="414"/>
        <end position="436"/>
    </location>
</feature>
<keyword evidence="1" id="KW-0812">Transmembrane</keyword>
<evidence type="ECO:0000259" key="2">
    <source>
        <dbReference type="Pfam" id="PF22895"/>
    </source>
</evidence>
<dbReference type="AlphaFoldDB" id="A0A6N9HGH5"/>
<accession>A0A6N9HGH5</accession>
<feature type="transmembrane region" description="Helical" evidence="1">
    <location>
        <begin position="12"/>
        <end position="35"/>
    </location>
</feature>
<feature type="transmembrane region" description="Helical" evidence="1">
    <location>
        <begin position="376"/>
        <end position="394"/>
    </location>
</feature>
<reference evidence="3 4" key="1">
    <citation type="submission" date="2019-12" db="EMBL/GenBank/DDBJ databases">
        <title>Novel species isolated from a subtropical stream in China.</title>
        <authorList>
            <person name="Lu H."/>
        </authorList>
    </citation>
    <scope>NUCLEOTIDE SEQUENCE [LARGE SCALE GENOMIC DNA]</scope>
    <source>
        <strain evidence="3 4">DS3</strain>
    </source>
</reference>
<dbReference type="InterPro" id="IPR054288">
    <property type="entry name" value="DUF7024"/>
</dbReference>
<dbReference type="EMBL" id="WWCJ01000006">
    <property type="protein sequence ID" value="MYN02387.1"/>
    <property type="molecule type" value="Genomic_DNA"/>
</dbReference>
<evidence type="ECO:0000256" key="1">
    <source>
        <dbReference type="SAM" id="Phobius"/>
    </source>
</evidence>
<evidence type="ECO:0000313" key="4">
    <source>
        <dbReference type="Proteomes" id="UP000448575"/>
    </source>
</evidence>
<comment type="caution">
    <text evidence="3">The sequence shown here is derived from an EMBL/GenBank/DDBJ whole genome shotgun (WGS) entry which is preliminary data.</text>
</comment>
<evidence type="ECO:0000313" key="3">
    <source>
        <dbReference type="EMBL" id="MYN02387.1"/>
    </source>
</evidence>
<protein>
    <recommendedName>
        <fullName evidence="2">DUF7024 domain-containing protein</fullName>
    </recommendedName>
</protein>
<feature type="transmembrane region" description="Helical" evidence="1">
    <location>
        <begin position="168"/>
        <end position="197"/>
    </location>
</feature>
<feature type="transmembrane region" description="Helical" evidence="1">
    <location>
        <begin position="308"/>
        <end position="330"/>
    </location>
</feature>
<feature type="transmembrane region" description="Helical" evidence="1">
    <location>
        <begin position="350"/>
        <end position="369"/>
    </location>
</feature>
<feature type="transmembrane region" description="Helical" evidence="1">
    <location>
        <begin position="276"/>
        <end position="296"/>
    </location>
</feature>
<dbReference type="Pfam" id="PF22895">
    <property type="entry name" value="DUF7024"/>
    <property type="match status" value="1"/>
</dbReference>
<keyword evidence="1" id="KW-0472">Membrane</keyword>
<dbReference type="Proteomes" id="UP000448575">
    <property type="component" value="Unassembled WGS sequence"/>
</dbReference>
<gene>
    <name evidence="3" type="ORF">GTP41_09770</name>
</gene>